<dbReference type="EMBL" id="CP104550">
    <property type="protein sequence ID" value="UXH31513.1"/>
    <property type="molecule type" value="Genomic_DNA"/>
</dbReference>
<organism evidence="3">
    <name type="scientific">Methanothermobacter wolfeii</name>
    <name type="common">Methanobacterium wolfei</name>
    <dbReference type="NCBI Taxonomy" id="145261"/>
    <lineage>
        <taxon>Archaea</taxon>
        <taxon>Methanobacteriati</taxon>
        <taxon>Methanobacteriota</taxon>
        <taxon>Methanomada group</taxon>
        <taxon>Methanobacteria</taxon>
        <taxon>Methanobacteriales</taxon>
        <taxon>Methanobacteriaceae</taxon>
        <taxon>Methanothermobacter</taxon>
    </lineage>
</organism>
<evidence type="ECO:0000256" key="1">
    <source>
        <dbReference type="SAM" id="MobiDB-lite"/>
    </source>
</evidence>
<dbReference type="GO" id="GO:0008233">
    <property type="term" value="F:peptidase activity"/>
    <property type="evidence" value="ECO:0007669"/>
    <property type="project" value="UniProtKB-KW"/>
</dbReference>
<name>A0A9E7RUF0_METWO</name>
<reference evidence="3" key="1">
    <citation type="submission" date="2022-09" db="EMBL/GenBank/DDBJ databases">
        <title>Characterization of three MwoI isoschizomers from sequenced genome and metagenomes.</title>
        <authorList>
            <person name="Fomenkov A."/>
            <person name="Xu S.Y."/>
            <person name="Roberts R.J."/>
        </authorList>
    </citation>
    <scope>NUCLEOTIDE SEQUENCE</scope>
    <source>
        <strain evidence="3">DSM 2970</strain>
    </source>
</reference>
<accession>A0A9E7RUF0</accession>
<feature type="compositionally biased region" description="Acidic residues" evidence="1">
    <location>
        <begin position="324"/>
        <end position="335"/>
    </location>
</feature>
<dbReference type="RefSeq" id="WP_261599550.1">
    <property type="nucleotide sequence ID" value="NZ_CP104550.1"/>
</dbReference>
<dbReference type="GeneID" id="75107226"/>
<proteinExistence type="predicted"/>
<sequence>MNDGKWEKPNLEDFKDIEEYALFHLGKDPEADPNTAEAYAYPYGRGGEVYIQALRAIKSYTAGARGAPRNQEIYDAASELLEMAKEEASEKTYTLQYGNHAVKINKDKRLVTGPVLVPDEPDLDGDVVTAEQVEEVAYKFMEDYQNIDIMHRFRNVARPVESYILRADEEINGVHLPRGTWMITARIYDDGIWEGVKTGKYTGFSITAVPAQKAQKSYPKTTLRELGWPWEVVTISIVDKPAVPKAKYLSIKRDGGDDVDEKSLLKQIFTTLKSYFDDDEGGEAVKDEKQEPEPEEEITTNTILEAIQELKKEISKIHERLNEMMEEEDDDEDEDKVNPEQVVDEAATSKVEPQSLKGQVAEKKHNDASDLKIMGVDRFGRPIKR</sequence>
<keyword evidence="3" id="KW-0645">Protease</keyword>
<dbReference type="InterPro" id="IPR027924">
    <property type="entry name" value="XkdF"/>
</dbReference>
<keyword evidence="3" id="KW-0378">Hydrolase</keyword>
<evidence type="ECO:0000313" key="3">
    <source>
        <dbReference type="EMBL" id="UXH31513.1"/>
    </source>
</evidence>
<evidence type="ECO:0000259" key="2">
    <source>
        <dbReference type="Pfam" id="PF14550"/>
    </source>
</evidence>
<feature type="compositionally biased region" description="Basic and acidic residues" evidence="1">
    <location>
        <begin position="360"/>
        <end position="369"/>
    </location>
</feature>
<dbReference type="Proteomes" id="UP001065373">
    <property type="component" value="Chromosome"/>
</dbReference>
<feature type="domain" description="Phage-like element PBSX protein XkdF" evidence="2">
    <location>
        <begin position="102"/>
        <end position="209"/>
    </location>
</feature>
<gene>
    <name evidence="3" type="ORF">N5910_08200</name>
</gene>
<feature type="compositionally biased region" description="Basic and acidic residues" evidence="1">
    <location>
        <begin position="283"/>
        <end position="292"/>
    </location>
</feature>
<dbReference type="Pfam" id="PF14550">
    <property type="entry name" value="Peptidase_S78_2"/>
    <property type="match status" value="1"/>
</dbReference>
<feature type="region of interest" description="Disordered" evidence="1">
    <location>
        <begin position="322"/>
        <end position="369"/>
    </location>
</feature>
<protein>
    <submittedName>
        <fullName evidence="3">XkdF-like putative serine protease domain-containing protein</fullName>
    </submittedName>
</protein>
<feature type="region of interest" description="Disordered" evidence="1">
    <location>
        <begin position="279"/>
        <end position="298"/>
    </location>
</feature>
<dbReference type="AlphaFoldDB" id="A0A9E7RUF0"/>
<dbReference type="GO" id="GO:0006508">
    <property type="term" value="P:proteolysis"/>
    <property type="evidence" value="ECO:0007669"/>
    <property type="project" value="UniProtKB-KW"/>
</dbReference>